<dbReference type="CDD" id="cd07344">
    <property type="entry name" value="M48_yhfN_like"/>
    <property type="match status" value="1"/>
</dbReference>
<dbReference type="GO" id="GO:0006508">
    <property type="term" value="P:proteolysis"/>
    <property type="evidence" value="ECO:0007669"/>
    <property type="project" value="UniProtKB-KW"/>
</dbReference>
<evidence type="ECO:0000313" key="2">
    <source>
        <dbReference type="EMBL" id="KFI68932.1"/>
    </source>
</evidence>
<organism evidence="2 3">
    <name type="scientific">Bifidobacterium merycicum</name>
    <dbReference type="NCBI Taxonomy" id="78345"/>
    <lineage>
        <taxon>Bacteria</taxon>
        <taxon>Bacillati</taxon>
        <taxon>Actinomycetota</taxon>
        <taxon>Actinomycetes</taxon>
        <taxon>Bifidobacteriales</taxon>
        <taxon>Bifidobacteriaceae</taxon>
        <taxon>Bifidobacterium</taxon>
    </lineage>
</organism>
<evidence type="ECO:0000313" key="3">
    <source>
        <dbReference type="Proteomes" id="UP000029060"/>
    </source>
</evidence>
<gene>
    <name evidence="2" type="ORF">BMERY_0413</name>
</gene>
<dbReference type="AlphaFoldDB" id="A0A087BD32"/>
<dbReference type="eggNOG" id="COG1451">
    <property type="taxonomic scope" value="Bacteria"/>
</dbReference>
<keyword evidence="2" id="KW-0482">Metalloprotease</keyword>
<dbReference type="STRING" id="78345.BMERY_0413"/>
<sequence length="244" mass="27097">MYGRGDEPADVGGMPHNVAVMIDGLDVRVTRKPIKNMYLRIKPPTGDVVVSAPKRTPDATIVAFVRSRRGWIDGNRTAMRRRAREEAQALGDGGRFDAGGTGDMNGIGELPDGLPGASDAPSAPAIPAIPAWNDALRQRAEAAINAALPALLARWEPIVGKSPTHITLRTMTSRWGSCTPRTGRIRLNLQLGLMDPKFLEYVLVHELTHLWEHGHGEGFRRRMDAYLPDWRRLRRELNRHVVLR</sequence>
<protein>
    <submittedName>
        <fullName evidence="2">Zinc metalloprotease</fullName>
    </submittedName>
</protein>
<proteinExistence type="predicted"/>
<feature type="domain" description="YgjP-like metallopeptidase" evidence="1">
    <location>
        <begin position="133"/>
        <end position="240"/>
    </location>
</feature>
<keyword evidence="2" id="KW-0645">Protease</keyword>
<dbReference type="PANTHER" id="PTHR30399">
    <property type="entry name" value="UNCHARACTERIZED PROTEIN YGJP"/>
    <property type="match status" value="1"/>
</dbReference>
<dbReference type="Pfam" id="PF01863">
    <property type="entry name" value="YgjP-like"/>
    <property type="match status" value="2"/>
</dbReference>
<name>A0A087BD32_9BIFI</name>
<dbReference type="InterPro" id="IPR053136">
    <property type="entry name" value="UTP_pyrophosphatase-like"/>
</dbReference>
<dbReference type="InterPro" id="IPR002725">
    <property type="entry name" value="YgjP-like_metallopeptidase"/>
</dbReference>
<dbReference type="PANTHER" id="PTHR30399:SF1">
    <property type="entry name" value="UTP PYROPHOSPHATASE"/>
    <property type="match status" value="1"/>
</dbReference>
<dbReference type="EMBL" id="JGZC01000010">
    <property type="protein sequence ID" value="KFI68932.1"/>
    <property type="molecule type" value="Genomic_DNA"/>
</dbReference>
<keyword evidence="3" id="KW-1185">Reference proteome</keyword>
<comment type="caution">
    <text evidence="2">The sequence shown here is derived from an EMBL/GenBank/DDBJ whole genome shotgun (WGS) entry which is preliminary data.</text>
</comment>
<reference evidence="2 3" key="1">
    <citation type="submission" date="2014-03" db="EMBL/GenBank/DDBJ databases">
        <title>Genomics of Bifidobacteria.</title>
        <authorList>
            <person name="Ventura M."/>
            <person name="Milani C."/>
            <person name="Lugli G.A."/>
        </authorList>
    </citation>
    <scope>NUCLEOTIDE SEQUENCE [LARGE SCALE GENOMIC DNA]</scope>
    <source>
        <strain evidence="2 3">LMG 11341</strain>
    </source>
</reference>
<dbReference type="GO" id="GO:0008237">
    <property type="term" value="F:metallopeptidase activity"/>
    <property type="evidence" value="ECO:0007669"/>
    <property type="project" value="UniProtKB-KW"/>
</dbReference>
<keyword evidence="2" id="KW-0378">Hydrolase</keyword>
<feature type="domain" description="YgjP-like metallopeptidase" evidence="1">
    <location>
        <begin position="38"/>
        <end position="97"/>
    </location>
</feature>
<dbReference type="Gene3D" id="3.30.2010.10">
    <property type="entry name" value="Metalloproteases ('zincins'), catalytic domain"/>
    <property type="match status" value="1"/>
</dbReference>
<evidence type="ECO:0000259" key="1">
    <source>
        <dbReference type="Pfam" id="PF01863"/>
    </source>
</evidence>
<accession>A0A087BD32</accession>
<dbReference type="Proteomes" id="UP000029060">
    <property type="component" value="Unassembled WGS sequence"/>
</dbReference>